<dbReference type="RefSeq" id="XP_013071393.2">
    <property type="nucleotide sequence ID" value="XM_013215939.2"/>
</dbReference>
<dbReference type="KEGG" id="bgt:106058497"/>
<sequence>MSSSSRSKESFRGFKSLSFRIKGNNKIVKSQSCRSFRKPPTETYTNIIADDSGRNVISEVYGNSSCQTLPPESHIPTRLSALDWARWKFSLFRDSLKRRNNDRFIEKDFEYKECDDNADCYDTPKDCQGIHKSESGVNEYSNTLCKEKSQSADNVNKKTTRQHTLAGRFHIVRWIASKVLKLRRHASKRPRVTRSNYEMARPIEESDSVSMTSSNADPVYMDPVLAFPDQCSPENVVEVHRESNPYFELEPEQRYETVTIDSDSKPALSLTKNAAPSQYAKLGEHNKVCDGNIYGELSPGC</sequence>
<dbReference type="VEuPathDB" id="VectorBase:BGLB030855"/>
<name>A0A2C9LGZ3_BIOGL</name>
<dbReference type="EnsemblMetazoa" id="BGLB030855-RB">
    <property type="protein sequence ID" value="BGLB030855-PB"/>
    <property type="gene ID" value="BGLB030855"/>
</dbReference>
<dbReference type="VEuPathDB" id="VectorBase:BGLAX_046610"/>
<organism evidence="1 2">
    <name type="scientific">Biomphalaria glabrata</name>
    <name type="common">Bloodfluke planorb</name>
    <name type="synonym">Freshwater snail</name>
    <dbReference type="NCBI Taxonomy" id="6526"/>
    <lineage>
        <taxon>Eukaryota</taxon>
        <taxon>Metazoa</taxon>
        <taxon>Spiralia</taxon>
        <taxon>Lophotrochozoa</taxon>
        <taxon>Mollusca</taxon>
        <taxon>Gastropoda</taxon>
        <taxon>Heterobranchia</taxon>
        <taxon>Euthyneura</taxon>
        <taxon>Panpulmonata</taxon>
        <taxon>Hygrophila</taxon>
        <taxon>Lymnaeoidea</taxon>
        <taxon>Planorbidae</taxon>
        <taxon>Biomphalaria</taxon>
    </lineage>
</organism>
<evidence type="ECO:0000313" key="1">
    <source>
        <dbReference type="EnsemblMetazoa" id="BGLB030855-PB"/>
    </source>
</evidence>
<gene>
    <name evidence="1" type="primary">106058497</name>
</gene>
<dbReference type="Proteomes" id="UP000076420">
    <property type="component" value="Unassembled WGS sequence"/>
</dbReference>
<accession>A0A2C9LGZ3</accession>
<dbReference type="AlphaFoldDB" id="A0A2C9LGZ3"/>
<protein>
    <submittedName>
        <fullName evidence="1">Uncharacterized protein</fullName>
    </submittedName>
</protein>
<evidence type="ECO:0000313" key="2">
    <source>
        <dbReference type="Proteomes" id="UP000076420"/>
    </source>
</evidence>
<reference evidence="1" key="1">
    <citation type="submission" date="2020-05" db="UniProtKB">
        <authorList>
            <consortium name="EnsemblMetazoa"/>
        </authorList>
    </citation>
    <scope>IDENTIFICATION</scope>
    <source>
        <strain evidence="1">BB02</strain>
    </source>
</reference>
<proteinExistence type="predicted"/>
<dbReference type="OrthoDB" id="6059773at2759"/>